<proteinExistence type="predicted"/>
<dbReference type="NCBIfam" id="TIGR01630">
    <property type="entry name" value="psiM2_ORF9"/>
    <property type="match status" value="1"/>
</dbReference>
<protein>
    <submittedName>
        <fullName evidence="3">Phage terminase large subunit-like protein</fullName>
    </submittedName>
</protein>
<comment type="caution">
    <text evidence="3">The sequence shown here is derived from an EMBL/GenBank/DDBJ whole genome shotgun (WGS) entry which is preliminary data.</text>
</comment>
<dbReference type="EMBL" id="JBEPLU010000001">
    <property type="protein sequence ID" value="MET3525484.1"/>
    <property type="molecule type" value="Genomic_DNA"/>
</dbReference>
<organism evidence="3 4">
    <name type="scientific">Phenylobacterium koreense</name>
    <dbReference type="NCBI Taxonomy" id="266125"/>
    <lineage>
        <taxon>Bacteria</taxon>
        <taxon>Pseudomonadati</taxon>
        <taxon>Pseudomonadota</taxon>
        <taxon>Alphaproteobacteria</taxon>
        <taxon>Caulobacterales</taxon>
        <taxon>Caulobacteraceae</taxon>
        <taxon>Phenylobacterium</taxon>
    </lineage>
</organism>
<dbReference type="InterPro" id="IPR035421">
    <property type="entry name" value="Terminase_6C"/>
</dbReference>
<feature type="domain" description="Terminase large subunit gp17-like C-terminal" evidence="2">
    <location>
        <begin position="291"/>
        <end position="432"/>
    </location>
</feature>
<dbReference type="Pfam" id="PF17289">
    <property type="entry name" value="Terminase_6C"/>
    <property type="match status" value="1"/>
</dbReference>
<accession>A0ABV2EEM8</accession>
<dbReference type="Proteomes" id="UP001549110">
    <property type="component" value="Unassembled WGS sequence"/>
</dbReference>
<evidence type="ECO:0000259" key="2">
    <source>
        <dbReference type="Pfam" id="PF17289"/>
    </source>
</evidence>
<evidence type="ECO:0000313" key="4">
    <source>
        <dbReference type="Proteomes" id="UP001549110"/>
    </source>
</evidence>
<gene>
    <name evidence="3" type="ORF">ABID41_000579</name>
</gene>
<name>A0ABV2EEM8_9CAUL</name>
<dbReference type="RefSeq" id="WP_354297154.1">
    <property type="nucleotide sequence ID" value="NZ_JBEPLU010000001.1"/>
</dbReference>
<reference evidence="3 4" key="1">
    <citation type="submission" date="2024-06" db="EMBL/GenBank/DDBJ databases">
        <title>Genomic Encyclopedia of Type Strains, Phase IV (KMG-IV): sequencing the most valuable type-strain genomes for metagenomic binning, comparative biology and taxonomic classification.</title>
        <authorList>
            <person name="Goeker M."/>
        </authorList>
    </citation>
    <scope>NUCLEOTIDE SEQUENCE [LARGE SCALE GENOMIC DNA]</scope>
    <source>
        <strain evidence="3 4">DSM 17809</strain>
    </source>
</reference>
<evidence type="ECO:0000256" key="1">
    <source>
        <dbReference type="ARBA" id="ARBA00022612"/>
    </source>
</evidence>
<keyword evidence="4" id="KW-1185">Reference proteome</keyword>
<dbReference type="Gene3D" id="3.30.420.240">
    <property type="match status" value="1"/>
</dbReference>
<sequence>MQRVFRDIDPGTRFIMGWHYEAIAWQLARVMRGECRRLIINVPPRSGKSVLATIAWPMFLWGHDPTLKMICVSHTEDLARDFSIKRRAIAESDWYQSLFPDTQMARLRDLELRTSRFGSCFASGVGGAILGRGADVIIVDDPLKGLDALSEASRRRVNDFFDNTLITRLNDKARGAVVIIMQRLHEDDLVGHVLERGDWEVVSFPAIATEDTVHPLSDRRGDVHRRRVGDLLMPEREPIEVLNELRRAQGSLLFQAQYQQQPAPAGGNVIRREWLRYCDAPPETFDRIIVSWDTASTLNETSDWSVGQVWGAKGLDYYLLDVVRDRLEAPDLRRTIVDVAMRWEADTTIIEDTELGRALGQDLRRAGLLRPILIRPYHEKRVRLEAQSARFEAGQVHLPQEAPWLGEYVRELLAFPAGKHDDQVDATSQALDYLTGRNARSGPLVRRTPERRQVVERREVVRR</sequence>
<evidence type="ECO:0000313" key="3">
    <source>
        <dbReference type="EMBL" id="MET3525484.1"/>
    </source>
</evidence>
<dbReference type="InterPro" id="IPR006517">
    <property type="entry name" value="Phage_terminase_lsu-like_C"/>
</dbReference>
<keyword evidence="1" id="KW-1188">Viral release from host cell</keyword>